<evidence type="ECO:0000313" key="2">
    <source>
        <dbReference type="Proteomes" id="UP000316759"/>
    </source>
</evidence>
<gene>
    <name evidence="1" type="ORF">FGIG_12124</name>
</gene>
<dbReference type="OrthoDB" id="341486at2759"/>
<name>A0A504YPQ3_FASGI</name>
<dbReference type="EMBL" id="SUNJ01007052">
    <property type="protein sequence ID" value="TPP62291.1"/>
    <property type="molecule type" value="Genomic_DNA"/>
</dbReference>
<protein>
    <submittedName>
        <fullName evidence="1">Uncharacterized protein</fullName>
    </submittedName>
</protein>
<dbReference type="Proteomes" id="UP000316759">
    <property type="component" value="Unassembled WGS sequence"/>
</dbReference>
<proteinExistence type="predicted"/>
<evidence type="ECO:0000313" key="1">
    <source>
        <dbReference type="EMBL" id="TPP62291.1"/>
    </source>
</evidence>
<dbReference type="STRING" id="46835.A0A504YPQ3"/>
<dbReference type="AlphaFoldDB" id="A0A504YPQ3"/>
<comment type="caution">
    <text evidence="1">The sequence shown here is derived from an EMBL/GenBank/DDBJ whole genome shotgun (WGS) entry which is preliminary data.</text>
</comment>
<reference evidence="1 2" key="1">
    <citation type="submission" date="2019-04" db="EMBL/GenBank/DDBJ databases">
        <title>Annotation for the trematode Fasciola gigantica.</title>
        <authorList>
            <person name="Choi Y.-J."/>
        </authorList>
    </citation>
    <scope>NUCLEOTIDE SEQUENCE [LARGE SCALE GENOMIC DNA]</scope>
    <source>
        <strain evidence="1">Uganda_cow_1</strain>
    </source>
</reference>
<sequence>MRYGVMGSSYDLCWSPGDKNLFILVWKYDIYLINIHKTMNEVHENTFPIGRSRQFMLSVLGIWRNLMHPQCVVWMPFIDERDASDECFDQLIAVSASGGDVKLLSFQESSVISDRFGLHNKELVARYHRGSICLAWNPWKRNLVSLGKIYTRK</sequence>
<accession>A0A504YPQ3</accession>
<keyword evidence="2" id="KW-1185">Reference proteome</keyword>
<organism evidence="1 2">
    <name type="scientific">Fasciola gigantica</name>
    <name type="common">Giant liver fluke</name>
    <dbReference type="NCBI Taxonomy" id="46835"/>
    <lineage>
        <taxon>Eukaryota</taxon>
        <taxon>Metazoa</taxon>
        <taxon>Spiralia</taxon>
        <taxon>Lophotrochozoa</taxon>
        <taxon>Platyhelminthes</taxon>
        <taxon>Trematoda</taxon>
        <taxon>Digenea</taxon>
        <taxon>Plagiorchiida</taxon>
        <taxon>Echinostomata</taxon>
        <taxon>Echinostomatoidea</taxon>
        <taxon>Fasciolidae</taxon>
        <taxon>Fasciola</taxon>
    </lineage>
</organism>